<dbReference type="PANTHER" id="PTHR24388:SF43">
    <property type="entry name" value="ZINC FINGER PROTEIN 513"/>
    <property type="match status" value="1"/>
</dbReference>
<dbReference type="GO" id="GO:0000978">
    <property type="term" value="F:RNA polymerase II cis-regulatory region sequence-specific DNA binding"/>
    <property type="evidence" value="ECO:0007669"/>
    <property type="project" value="TreeGrafter"/>
</dbReference>
<evidence type="ECO:0000313" key="9">
    <source>
        <dbReference type="EMBL" id="CAL4194967.1"/>
    </source>
</evidence>
<evidence type="ECO:0000256" key="7">
    <source>
        <dbReference type="PROSITE-ProRule" id="PRU00042"/>
    </source>
</evidence>
<keyword evidence="5" id="KW-0539">Nucleus</keyword>
<sequence length="239" mass="26588">GPLDGSSSSCASASISTAMISSMDLSKTGISNDGSGTEDHIKNETNTYSNINMQLSIPPVTSQAAIPLPGTVVAAAPHPTLPPVLPLPHPLQLIHQQQLQLRHNQFLQEQEQQQQMKQHQLIESNQANAVIEATAGSHNSLVVTASNNNNNNLHKCRLCPFTTSNPYTFTRHLRIHSGSKEFRCRVCHFASSRKDSLIRHFRMKHLMGEMALYQEMDSKDIEELALLKDTEPRPWYKSD</sequence>
<dbReference type="InterPro" id="IPR013087">
    <property type="entry name" value="Znf_C2H2_type"/>
</dbReference>
<accession>A0AAV2SI08</accession>
<dbReference type="PROSITE" id="PS50157">
    <property type="entry name" value="ZINC_FINGER_C2H2_2"/>
    <property type="match status" value="1"/>
</dbReference>
<dbReference type="SUPFAM" id="SSF57667">
    <property type="entry name" value="beta-beta-alpha zinc fingers"/>
    <property type="match status" value="1"/>
</dbReference>
<organism evidence="9 10">
    <name type="scientific">Meganyctiphanes norvegica</name>
    <name type="common">Northern krill</name>
    <name type="synonym">Thysanopoda norvegica</name>
    <dbReference type="NCBI Taxonomy" id="48144"/>
    <lineage>
        <taxon>Eukaryota</taxon>
        <taxon>Metazoa</taxon>
        <taxon>Ecdysozoa</taxon>
        <taxon>Arthropoda</taxon>
        <taxon>Crustacea</taxon>
        <taxon>Multicrustacea</taxon>
        <taxon>Malacostraca</taxon>
        <taxon>Eumalacostraca</taxon>
        <taxon>Eucarida</taxon>
        <taxon>Euphausiacea</taxon>
        <taxon>Euphausiidae</taxon>
        <taxon>Meganyctiphanes</taxon>
    </lineage>
</organism>
<dbReference type="SMART" id="SM00355">
    <property type="entry name" value="ZnF_C2H2"/>
    <property type="match status" value="2"/>
</dbReference>
<evidence type="ECO:0000256" key="5">
    <source>
        <dbReference type="ARBA" id="ARBA00023242"/>
    </source>
</evidence>
<evidence type="ECO:0000256" key="2">
    <source>
        <dbReference type="ARBA" id="ARBA00022737"/>
    </source>
</evidence>
<evidence type="ECO:0000256" key="4">
    <source>
        <dbReference type="ARBA" id="ARBA00022833"/>
    </source>
</evidence>
<feature type="non-terminal residue" evidence="9">
    <location>
        <position position="1"/>
    </location>
</feature>
<protein>
    <recommendedName>
        <fullName evidence="8">C2H2-type domain-containing protein</fullName>
    </recommendedName>
</protein>
<dbReference type="GO" id="GO:0000981">
    <property type="term" value="F:DNA-binding transcription factor activity, RNA polymerase II-specific"/>
    <property type="evidence" value="ECO:0007669"/>
    <property type="project" value="TreeGrafter"/>
</dbReference>
<reference evidence="9 10" key="1">
    <citation type="submission" date="2024-05" db="EMBL/GenBank/DDBJ databases">
        <authorList>
            <person name="Wallberg A."/>
        </authorList>
    </citation>
    <scope>NUCLEOTIDE SEQUENCE [LARGE SCALE GENOMIC DNA]</scope>
</reference>
<name>A0AAV2SI08_MEGNR</name>
<dbReference type="Gene3D" id="3.30.160.60">
    <property type="entry name" value="Classic Zinc Finger"/>
    <property type="match status" value="1"/>
</dbReference>
<evidence type="ECO:0000313" key="10">
    <source>
        <dbReference type="Proteomes" id="UP001497623"/>
    </source>
</evidence>
<keyword evidence="2" id="KW-0677">Repeat</keyword>
<keyword evidence="4" id="KW-0862">Zinc</keyword>
<dbReference type="Proteomes" id="UP001497623">
    <property type="component" value="Unassembled WGS sequence"/>
</dbReference>
<evidence type="ECO:0000256" key="6">
    <source>
        <dbReference type="ARBA" id="ARBA00037948"/>
    </source>
</evidence>
<proteinExistence type="inferred from homology"/>
<dbReference type="PANTHER" id="PTHR24388">
    <property type="entry name" value="ZINC FINGER PROTEIN"/>
    <property type="match status" value="1"/>
</dbReference>
<keyword evidence="1" id="KW-0479">Metal-binding</keyword>
<dbReference type="EMBL" id="CAXKWB010071346">
    <property type="protein sequence ID" value="CAL4194967.1"/>
    <property type="molecule type" value="Genomic_DNA"/>
</dbReference>
<feature type="domain" description="C2H2-type" evidence="8">
    <location>
        <begin position="154"/>
        <end position="181"/>
    </location>
</feature>
<evidence type="ECO:0000259" key="8">
    <source>
        <dbReference type="PROSITE" id="PS50157"/>
    </source>
</evidence>
<dbReference type="InterPro" id="IPR050527">
    <property type="entry name" value="Snail/Krueppel_Znf"/>
</dbReference>
<keyword evidence="10" id="KW-1185">Reference proteome</keyword>
<keyword evidence="3 7" id="KW-0863">Zinc-finger</keyword>
<evidence type="ECO:0000256" key="1">
    <source>
        <dbReference type="ARBA" id="ARBA00022723"/>
    </source>
</evidence>
<dbReference type="InterPro" id="IPR036236">
    <property type="entry name" value="Znf_C2H2_sf"/>
</dbReference>
<comment type="caution">
    <text evidence="9">The sequence shown here is derived from an EMBL/GenBank/DDBJ whole genome shotgun (WGS) entry which is preliminary data.</text>
</comment>
<dbReference type="AlphaFoldDB" id="A0AAV2SI08"/>
<dbReference type="GO" id="GO:0008270">
    <property type="term" value="F:zinc ion binding"/>
    <property type="evidence" value="ECO:0007669"/>
    <property type="project" value="UniProtKB-KW"/>
</dbReference>
<evidence type="ECO:0000256" key="3">
    <source>
        <dbReference type="ARBA" id="ARBA00022771"/>
    </source>
</evidence>
<gene>
    <name evidence="9" type="ORF">MNOR_LOCUS37008</name>
</gene>
<comment type="similarity">
    <text evidence="6">Belongs to the snail C2H2-type zinc-finger protein family.</text>
</comment>